<keyword evidence="6 11" id="KW-0812">Transmembrane</keyword>
<evidence type="ECO:0000256" key="2">
    <source>
        <dbReference type="ARBA" id="ARBA00004651"/>
    </source>
</evidence>
<dbReference type="PRINTS" id="PR00344">
    <property type="entry name" value="BCTRLSENSOR"/>
</dbReference>
<dbReference type="Gene3D" id="3.30.565.10">
    <property type="entry name" value="Histidine kinase-like ATPase, C-terminal domain"/>
    <property type="match status" value="1"/>
</dbReference>
<name>A0ABT4CSP9_9CLOT</name>
<evidence type="ECO:0000256" key="11">
    <source>
        <dbReference type="SAM" id="Phobius"/>
    </source>
</evidence>
<keyword evidence="7 13" id="KW-0418">Kinase</keyword>
<evidence type="ECO:0000259" key="12">
    <source>
        <dbReference type="PROSITE" id="PS50109"/>
    </source>
</evidence>
<dbReference type="Proteomes" id="UP001079657">
    <property type="component" value="Unassembled WGS sequence"/>
</dbReference>
<dbReference type="EMBL" id="JAPQES010000006">
    <property type="protein sequence ID" value="MCY6372067.1"/>
    <property type="molecule type" value="Genomic_DNA"/>
</dbReference>
<keyword evidence="8 11" id="KW-1133">Transmembrane helix</keyword>
<dbReference type="GO" id="GO:0016301">
    <property type="term" value="F:kinase activity"/>
    <property type="evidence" value="ECO:0007669"/>
    <property type="project" value="UniProtKB-KW"/>
</dbReference>
<evidence type="ECO:0000256" key="10">
    <source>
        <dbReference type="ARBA" id="ARBA00023136"/>
    </source>
</evidence>
<proteinExistence type="predicted"/>
<protein>
    <recommendedName>
        <fullName evidence="3">histidine kinase</fullName>
        <ecNumber evidence="3">2.7.13.3</ecNumber>
    </recommendedName>
</protein>
<keyword evidence="5" id="KW-0808">Transferase</keyword>
<dbReference type="PROSITE" id="PS50109">
    <property type="entry name" value="HIS_KIN"/>
    <property type="match status" value="1"/>
</dbReference>
<feature type="transmembrane region" description="Helical" evidence="11">
    <location>
        <begin position="18"/>
        <end position="35"/>
    </location>
</feature>
<dbReference type="PANTHER" id="PTHR45453">
    <property type="entry name" value="PHOSPHATE REGULON SENSOR PROTEIN PHOR"/>
    <property type="match status" value="1"/>
</dbReference>
<dbReference type="Pfam" id="PF02518">
    <property type="entry name" value="HATPase_c"/>
    <property type="match status" value="1"/>
</dbReference>
<reference evidence="13" key="1">
    <citation type="submission" date="2022-12" db="EMBL/GenBank/DDBJ databases">
        <authorList>
            <person name="Wang J."/>
        </authorList>
    </citation>
    <scope>NUCLEOTIDE SEQUENCE</scope>
    <source>
        <strain evidence="13">HY-42-06</strain>
    </source>
</reference>
<organism evidence="13 14">
    <name type="scientific">Clostridium ganghwense</name>
    <dbReference type="NCBI Taxonomy" id="312089"/>
    <lineage>
        <taxon>Bacteria</taxon>
        <taxon>Bacillati</taxon>
        <taxon>Bacillota</taxon>
        <taxon>Clostridia</taxon>
        <taxon>Eubacteriales</taxon>
        <taxon>Clostridiaceae</taxon>
        <taxon>Clostridium</taxon>
    </lineage>
</organism>
<comment type="caution">
    <text evidence="13">The sequence shown here is derived from an EMBL/GenBank/DDBJ whole genome shotgun (WGS) entry which is preliminary data.</text>
</comment>
<gene>
    <name evidence="13" type="ORF">OXH55_15635</name>
</gene>
<evidence type="ECO:0000313" key="13">
    <source>
        <dbReference type="EMBL" id="MCY6372067.1"/>
    </source>
</evidence>
<keyword evidence="14" id="KW-1185">Reference proteome</keyword>
<evidence type="ECO:0000313" key="14">
    <source>
        <dbReference type="Proteomes" id="UP001079657"/>
    </source>
</evidence>
<evidence type="ECO:0000256" key="8">
    <source>
        <dbReference type="ARBA" id="ARBA00022989"/>
    </source>
</evidence>
<keyword evidence="10 11" id="KW-0472">Membrane</keyword>
<dbReference type="InterPro" id="IPR005467">
    <property type="entry name" value="His_kinase_dom"/>
</dbReference>
<evidence type="ECO:0000256" key="9">
    <source>
        <dbReference type="ARBA" id="ARBA00023012"/>
    </source>
</evidence>
<dbReference type="InterPro" id="IPR050351">
    <property type="entry name" value="BphY/WalK/GraS-like"/>
</dbReference>
<dbReference type="InterPro" id="IPR003594">
    <property type="entry name" value="HATPase_dom"/>
</dbReference>
<evidence type="ECO:0000256" key="4">
    <source>
        <dbReference type="ARBA" id="ARBA00022475"/>
    </source>
</evidence>
<evidence type="ECO:0000256" key="5">
    <source>
        <dbReference type="ARBA" id="ARBA00022679"/>
    </source>
</evidence>
<dbReference type="SMART" id="SM00387">
    <property type="entry name" value="HATPase_c"/>
    <property type="match status" value="1"/>
</dbReference>
<evidence type="ECO:0000256" key="7">
    <source>
        <dbReference type="ARBA" id="ARBA00022777"/>
    </source>
</evidence>
<keyword evidence="4" id="KW-1003">Cell membrane</keyword>
<accession>A0ABT4CSP9</accession>
<sequence>MSFKETLIDVLKKCKRSLITYCINTIFILVFYYLLIGTKDVIYPFFISSIILLIYIFIEFISYKEFSYKLDIAQNSPDYEDISNNKVFSIISNLHKEYNKNLYAIEQKYKEKLSFFSQWIHNMKTSSTIIDLACEKGLNQDSKESVLKDIKDENEKLKSNLEQGLNFLRLDDFSKDYAINEVNIYDMVYNVINSKKRDFIYHGIFPKVDLDRNLSVHTDLKWCSYMIDQIIGNAIKYSSKNSNKFVRVTVKSNEDGISLIIADEGIGIDKEDISRVFEPFFTGKNGRKYNNSTGIGLYMVKKISESLKHRVEIKSQKNIGTSVIITFIRPCTIY</sequence>
<feature type="domain" description="Histidine kinase" evidence="12">
    <location>
        <begin position="118"/>
        <end position="331"/>
    </location>
</feature>
<evidence type="ECO:0000256" key="1">
    <source>
        <dbReference type="ARBA" id="ARBA00000085"/>
    </source>
</evidence>
<dbReference type="RefSeq" id="WP_268050985.1">
    <property type="nucleotide sequence ID" value="NZ_JAPQES010000006.1"/>
</dbReference>
<keyword evidence="9" id="KW-0902">Two-component regulatory system</keyword>
<evidence type="ECO:0000256" key="6">
    <source>
        <dbReference type="ARBA" id="ARBA00022692"/>
    </source>
</evidence>
<dbReference type="EC" id="2.7.13.3" evidence="3"/>
<comment type="catalytic activity">
    <reaction evidence="1">
        <text>ATP + protein L-histidine = ADP + protein N-phospho-L-histidine.</text>
        <dbReference type="EC" id="2.7.13.3"/>
    </reaction>
</comment>
<dbReference type="InterPro" id="IPR004358">
    <property type="entry name" value="Sig_transdc_His_kin-like_C"/>
</dbReference>
<feature type="transmembrane region" description="Helical" evidence="11">
    <location>
        <begin position="41"/>
        <end position="61"/>
    </location>
</feature>
<dbReference type="InterPro" id="IPR036890">
    <property type="entry name" value="HATPase_C_sf"/>
</dbReference>
<comment type="subcellular location">
    <subcellularLocation>
        <location evidence="2">Cell membrane</location>
        <topology evidence="2">Multi-pass membrane protein</topology>
    </subcellularLocation>
</comment>
<evidence type="ECO:0000256" key="3">
    <source>
        <dbReference type="ARBA" id="ARBA00012438"/>
    </source>
</evidence>
<dbReference type="PANTHER" id="PTHR45453:SF2">
    <property type="entry name" value="HISTIDINE KINASE"/>
    <property type="match status" value="1"/>
</dbReference>
<dbReference type="SUPFAM" id="SSF55874">
    <property type="entry name" value="ATPase domain of HSP90 chaperone/DNA topoisomerase II/histidine kinase"/>
    <property type="match status" value="1"/>
</dbReference>